<evidence type="ECO:0000256" key="2">
    <source>
        <dbReference type="ARBA" id="ARBA00022692"/>
    </source>
</evidence>
<dbReference type="GO" id="GO:0005765">
    <property type="term" value="C:lysosomal membrane"/>
    <property type="evidence" value="ECO:0007669"/>
    <property type="project" value="TreeGrafter"/>
</dbReference>
<dbReference type="PANTHER" id="PTHR31004:SF1">
    <property type="entry name" value="TRANSMEMBRANE PROTEIN 79"/>
    <property type="match status" value="1"/>
</dbReference>
<dbReference type="SUPFAM" id="SSF161084">
    <property type="entry name" value="MAPEG domain-like"/>
    <property type="match status" value="1"/>
</dbReference>
<protein>
    <submittedName>
        <fullName evidence="6">MAPEG family protein</fullName>
    </submittedName>
</protein>
<dbReference type="PANTHER" id="PTHR31004">
    <property type="entry name" value="TRANSMEMBRANE PROTEIN 79"/>
    <property type="match status" value="1"/>
</dbReference>
<feature type="transmembrane region" description="Helical" evidence="5">
    <location>
        <begin position="21"/>
        <end position="44"/>
    </location>
</feature>
<dbReference type="Proteomes" id="UP000607397">
    <property type="component" value="Unassembled WGS sequence"/>
</dbReference>
<dbReference type="InterPro" id="IPR001129">
    <property type="entry name" value="Membr-assoc_MAPEG"/>
</dbReference>
<dbReference type="AlphaFoldDB" id="A0A8K2A7U4"/>
<evidence type="ECO:0000313" key="7">
    <source>
        <dbReference type="Proteomes" id="UP000607397"/>
    </source>
</evidence>
<evidence type="ECO:0000256" key="3">
    <source>
        <dbReference type="ARBA" id="ARBA00022989"/>
    </source>
</evidence>
<dbReference type="InterPro" id="IPR023352">
    <property type="entry name" value="MAPEG-like_dom_sf"/>
</dbReference>
<accession>A0A8K2A7U4</accession>
<organism evidence="6 7">
    <name type="scientific">Petrachloros mirabilis ULC683</name>
    <dbReference type="NCBI Taxonomy" id="2781853"/>
    <lineage>
        <taxon>Bacteria</taxon>
        <taxon>Bacillati</taxon>
        <taxon>Cyanobacteriota</taxon>
        <taxon>Cyanophyceae</taxon>
        <taxon>Synechococcales</taxon>
        <taxon>Petrachlorosaceae</taxon>
        <taxon>Petrachloros</taxon>
        <taxon>Petrachloros mirabilis</taxon>
    </lineage>
</organism>
<feature type="transmembrane region" description="Helical" evidence="5">
    <location>
        <begin position="168"/>
        <end position="186"/>
    </location>
</feature>
<keyword evidence="3 5" id="KW-1133">Transmembrane helix</keyword>
<keyword evidence="2 5" id="KW-0812">Transmembrane</keyword>
<evidence type="ECO:0000256" key="1">
    <source>
        <dbReference type="ARBA" id="ARBA00004370"/>
    </source>
</evidence>
<dbReference type="RefSeq" id="WP_161824792.1">
    <property type="nucleotide sequence ID" value="NZ_WVIC01000011.1"/>
</dbReference>
<name>A0A8K2A7U4_9CYAN</name>
<comment type="caution">
    <text evidence="6">The sequence shown here is derived from an EMBL/GenBank/DDBJ whole genome shotgun (WGS) entry which is preliminary data.</text>
</comment>
<dbReference type="Pfam" id="PF01124">
    <property type="entry name" value="MAPEG"/>
    <property type="match status" value="1"/>
</dbReference>
<evidence type="ECO:0000313" key="6">
    <source>
        <dbReference type="EMBL" id="NCJ06320.1"/>
    </source>
</evidence>
<sequence>MTQPSNVRVDLHQEERAIQRAGTLSLLLCALCFGLGYITLPLLFEFPTELVNRLAFALQASVFVLLWVLIGVMMVSTGRRKSVADVGGAASGPPSDKVAVSVAFLQNTLEQAVLAVGAYLALATRLSGSWLSLIVTAVVLFGVGRLLFLRGYRRDQRGAKGRAFGMTLTMLPTLAGYLLAIVLIVIPA</sequence>
<proteinExistence type="predicted"/>
<comment type="subcellular location">
    <subcellularLocation>
        <location evidence="1">Membrane</location>
    </subcellularLocation>
</comment>
<gene>
    <name evidence="6" type="ORF">GS597_07300</name>
</gene>
<dbReference type="GO" id="GO:0045055">
    <property type="term" value="P:regulated exocytosis"/>
    <property type="evidence" value="ECO:0007669"/>
    <property type="project" value="TreeGrafter"/>
</dbReference>
<dbReference type="EMBL" id="WVIC01000011">
    <property type="protein sequence ID" value="NCJ06320.1"/>
    <property type="molecule type" value="Genomic_DNA"/>
</dbReference>
<dbReference type="Gene3D" id="1.20.120.550">
    <property type="entry name" value="Membrane associated eicosanoid/glutathione metabolism-like domain"/>
    <property type="match status" value="1"/>
</dbReference>
<reference evidence="6" key="1">
    <citation type="submission" date="2019-12" db="EMBL/GenBank/DDBJ databases">
        <title>High-Quality draft genome sequences of three cyanobacteria isolated from the limestone walls of the Old Cathedral of Coimbra.</title>
        <authorList>
            <person name="Tiago I."/>
            <person name="Soares F."/>
            <person name="Portugal A."/>
        </authorList>
    </citation>
    <scope>NUCLEOTIDE SEQUENCE [LARGE SCALE GENOMIC DNA]</scope>
    <source>
        <strain evidence="6">C</strain>
    </source>
</reference>
<evidence type="ECO:0000256" key="4">
    <source>
        <dbReference type="ARBA" id="ARBA00023136"/>
    </source>
</evidence>
<keyword evidence="7" id="KW-1185">Reference proteome</keyword>
<keyword evidence="4 5" id="KW-0472">Membrane</keyword>
<feature type="transmembrane region" description="Helical" evidence="5">
    <location>
        <begin position="128"/>
        <end position="148"/>
    </location>
</feature>
<feature type="transmembrane region" description="Helical" evidence="5">
    <location>
        <begin position="56"/>
        <end position="77"/>
    </location>
</feature>
<evidence type="ECO:0000256" key="5">
    <source>
        <dbReference type="SAM" id="Phobius"/>
    </source>
</evidence>